<proteinExistence type="predicted"/>
<feature type="compositionally biased region" description="Basic and acidic residues" evidence="4">
    <location>
        <begin position="267"/>
        <end position="279"/>
    </location>
</feature>
<dbReference type="Gene3D" id="3.30.70.330">
    <property type="match status" value="2"/>
</dbReference>
<feature type="compositionally biased region" description="Gly residues" evidence="4">
    <location>
        <begin position="231"/>
        <end position="262"/>
    </location>
</feature>
<keyword evidence="7" id="KW-1185">Reference proteome</keyword>
<evidence type="ECO:0000256" key="2">
    <source>
        <dbReference type="ARBA" id="ARBA00022884"/>
    </source>
</evidence>
<feature type="compositionally biased region" description="Gly residues" evidence="4">
    <location>
        <begin position="280"/>
        <end position="302"/>
    </location>
</feature>
<evidence type="ECO:0000313" key="7">
    <source>
        <dbReference type="Proteomes" id="UP000267029"/>
    </source>
</evidence>
<feature type="domain" description="RRM" evidence="5">
    <location>
        <begin position="146"/>
        <end position="220"/>
    </location>
</feature>
<protein>
    <recommendedName>
        <fullName evidence="5">RRM domain-containing protein</fullName>
    </recommendedName>
</protein>
<dbReference type="AlphaFoldDB" id="A0A0R3UA06"/>
<dbReference type="Proteomes" id="UP000267029">
    <property type="component" value="Unassembled WGS sequence"/>
</dbReference>
<dbReference type="SUPFAM" id="SSF54928">
    <property type="entry name" value="RNA-binding domain, RBD"/>
    <property type="match status" value="2"/>
</dbReference>
<dbReference type="SMART" id="SM00360">
    <property type="entry name" value="RRM"/>
    <property type="match status" value="2"/>
</dbReference>
<gene>
    <name evidence="6" type="ORF">MCOS_LOCUS3755</name>
</gene>
<accession>A0A0R3UA06</accession>
<dbReference type="Pfam" id="PF00076">
    <property type="entry name" value="RRM_1"/>
    <property type="match status" value="1"/>
</dbReference>
<dbReference type="STRING" id="53468.A0A0R3UA06"/>
<dbReference type="PROSITE" id="PS50102">
    <property type="entry name" value="RRM"/>
    <property type="match status" value="1"/>
</dbReference>
<dbReference type="CDD" id="cd00590">
    <property type="entry name" value="RRM_SF"/>
    <property type="match status" value="2"/>
</dbReference>
<dbReference type="InterPro" id="IPR035979">
    <property type="entry name" value="RBD_domain_sf"/>
</dbReference>
<dbReference type="EMBL" id="UXSR01000971">
    <property type="protein sequence ID" value="VDD77752.1"/>
    <property type="molecule type" value="Genomic_DNA"/>
</dbReference>
<sequence>MNNPAFDRPPPTGIYYGAPKPPSLCVSNFPDGMTESDLYPFFPTATHISCQANGSSTSCLIQFRSDADCQAAFTECQNGKLVGGRPVQARIAPTGGPESNSGGYPRAGGYPASNAPRRGGSDYYGNGGSSAPRDYGSNYFPQDSNCILTLHNLAWSVTEDDLVREFPRAINASVKLDEHNRSRGWGTVTFANTNDCRNAEADCANKSINGRPVRAEIGYASDRYRDDGYRGGRGSGGGRFYGDRGNGGGGRRGGYGNDGGGMHQRRRFDDTDGGGERRSWGGGGGPRRGGGGGPGGAGGGRGGFDRDRRDRSPGRRKSGGPGARITSAVIRRAPGDSSDSDFDNRR</sequence>
<dbReference type="InterPro" id="IPR012677">
    <property type="entry name" value="Nucleotide-bd_a/b_plait_sf"/>
</dbReference>
<feature type="region of interest" description="Disordered" evidence="4">
    <location>
        <begin position="223"/>
        <end position="346"/>
    </location>
</feature>
<keyword evidence="1" id="KW-0677">Repeat</keyword>
<evidence type="ECO:0000259" key="5">
    <source>
        <dbReference type="PROSITE" id="PS50102"/>
    </source>
</evidence>
<evidence type="ECO:0000256" key="4">
    <source>
        <dbReference type="SAM" id="MobiDB-lite"/>
    </source>
</evidence>
<dbReference type="OrthoDB" id="6230362at2759"/>
<evidence type="ECO:0000313" key="6">
    <source>
        <dbReference type="EMBL" id="VDD77752.1"/>
    </source>
</evidence>
<evidence type="ECO:0000256" key="1">
    <source>
        <dbReference type="ARBA" id="ARBA00022737"/>
    </source>
</evidence>
<dbReference type="PANTHER" id="PTHR23236:SF119">
    <property type="entry name" value="NUCLEAR RNA-BINDING PROTEIN SART-3"/>
    <property type="match status" value="1"/>
</dbReference>
<organism evidence="6 7">
    <name type="scientific">Mesocestoides corti</name>
    <name type="common">Flatworm</name>
    <dbReference type="NCBI Taxonomy" id="53468"/>
    <lineage>
        <taxon>Eukaryota</taxon>
        <taxon>Metazoa</taxon>
        <taxon>Spiralia</taxon>
        <taxon>Lophotrochozoa</taxon>
        <taxon>Platyhelminthes</taxon>
        <taxon>Cestoda</taxon>
        <taxon>Eucestoda</taxon>
        <taxon>Cyclophyllidea</taxon>
        <taxon>Mesocestoididae</taxon>
        <taxon>Mesocestoides</taxon>
    </lineage>
</organism>
<dbReference type="PANTHER" id="PTHR23236">
    <property type="entry name" value="EUKARYOTIC TRANSLATION INITIATION FACTOR 4B/4H"/>
    <property type="match status" value="1"/>
</dbReference>
<name>A0A0R3UA06_MESCO</name>
<keyword evidence="2 3" id="KW-0694">RNA-binding</keyword>
<dbReference type="GO" id="GO:0003723">
    <property type="term" value="F:RNA binding"/>
    <property type="evidence" value="ECO:0007669"/>
    <property type="project" value="UniProtKB-UniRule"/>
</dbReference>
<reference evidence="6 7" key="1">
    <citation type="submission" date="2018-10" db="EMBL/GenBank/DDBJ databases">
        <authorList>
            <consortium name="Pathogen Informatics"/>
        </authorList>
    </citation>
    <scope>NUCLEOTIDE SEQUENCE [LARGE SCALE GENOMIC DNA]</scope>
</reference>
<feature type="region of interest" description="Disordered" evidence="4">
    <location>
        <begin position="88"/>
        <end position="128"/>
    </location>
</feature>
<dbReference type="InterPro" id="IPR000504">
    <property type="entry name" value="RRM_dom"/>
</dbReference>
<feature type="compositionally biased region" description="Basic and acidic residues" evidence="4">
    <location>
        <begin position="303"/>
        <end position="313"/>
    </location>
</feature>
<evidence type="ECO:0000256" key="3">
    <source>
        <dbReference type="PROSITE-ProRule" id="PRU00176"/>
    </source>
</evidence>